<dbReference type="RefSeq" id="WP_225566693.1">
    <property type="nucleotide sequence ID" value="NZ_JAIXCQ010000015.1"/>
</dbReference>
<sequence length="208" mass="21777">MTQVPATDATGGLDADLFEYLLVAVPAASRLDGVVATVAGLVRSGRIRLVDVVQLHRPDGQASVAVRAGRESGVIAPLAAITVPRARLSAHDIALAAAVVEPGVSALLLLVEDRWAAALSAAAREAGGRLLAGERVGRDRFRTAVGGSGESADRWALADLLVRGPAMSHHPEFAVDQAAQLQTLSELVDRGVLTLEQYEAQRRRVIDG</sequence>
<gene>
    <name evidence="1" type="ORF">LEP48_16630</name>
</gene>
<evidence type="ECO:0008006" key="3">
    <source>
        <dbReference type="Google" id="ProtNLM"/>
    </source>
</evidence>
<comment type="caution">
    <text evidence="1">The sequence shown here is derived from an EMBL/GenBank/DDBJ whole genome shotgun (WGS) entry which is preliminary data.</text>
</comment>
<organism evidence="1 2">
    <name type="scientific">Isoptericola luteus</name>
    <dbReference type="NCBI Taxonomy" id="2879484"/>
    <lineage>
        <taxon>Bacteria</taxon>
        <taxon>Bacillati</taxon>
        <taxon>Actinomycetota</taxon>
        <taxon>Actinomycetes</taxon>
        <taxon>Micrococcales</taxon>
        <taxon>Promicromonosporaceae</taxon>
        <taxon>Isoptericola</taxon>
    </lineage>
</organism>
<dbReference type="EMBL" id="JAIXCQ010000015">
    <property type="protein sequence ID" value="MCA5894958.1"/>
    <property type="molecule type" value="Genomic_DNA"/>
</dbReference>
<name>A0ABS7ZJ69_9MICO</name>
<accession>A0ABS7ZJ69</accession>
<proteinExistence type="predicted"/>
<protein>
    <recommendedName>
        <fullName evidence="3">SHOCT domain-containing protein</fullName>
    </recommendedName>
</protein>
<keyword evidence="2" id="KW-1185">Reference proteome</keyword>
<evidence type="ECO:0000313" key="2">
    <source>
        <dbReference type="Proteomes" id="UP001319870"/>
    </source>
</evidence>
<evidence type="ECO:0000313" key="1">
    <source>
        <dbReference type="EMBL" id="MCA5894958.1"/>
    </source>
</evidence>
<reference evidence="1 2" key="1">
    <citation type="submission" date="2021-09" db="EMBL/GenBank/DDBJ databases">
        <title>Isoptericola luteus sp. nov., a novel bacterium isolated from Harbin, the capital city of Heilongjiang province.</title>
        <authorList>
            <person name="Li J."/>
        </authorList>
    </citation>
    <scope>NUCLEOTIDE SEQUENCE [LARGE SCALE GENOMIC DNA]</scope>
    <source>
        <strain evidence="1 2">NEAU-Y5</strain>
    </source>
</reference>
<dbReference type="Proteomes" id="UP001319870">
    <property type="component" value="Unassembled WGS sequence"/>
</dbReference>